<gene>
    <name evidence="7" type="ORF">FNT36_07695</name>
</gene>
<keyword evidence="7" id="KW-0067">ATP-binding</keyword>
<organism evidence="7 8">
    <name type="scientific">Hymenobacter setariae</name>
    <dbReference type="NCBI Taxonomy" id="2594794"/>
    <lineage>
        <taxon>Bacteria</taxon>
        <taxon>Pseudomonadati</taxon>
        <taxon>Bacteroidota</taxon>
        <taxon>Cytophagia</taxon>
        <taxon>Cytophagales</taxon>
        <taxon>Hymenobacteraceae</taxon>
        <taxon>Hymenobacter</taxon>
    </lineage>
</organism>
<dbReference type="AlphaFoldDB" id="A0A558BXU0"/>
<dbReference type="GO" id="GO:0005886">
    <property type="term" value="C:plasma membrane"/>
    <property type="evidence" value="ECO:0007669"/>
    <property type="project" value="UniProtKB-SubCell"/>
</dbReference>
<keyword evidence="3 5" id="KW-1133">Transmembrane helix</keyword>
<evidence type="ECO:0000313" key="7">
    <source>
        <dbReference type="EMBL" id="TVT41329.1"/>
    </source>
</evidence>
<dbReference type="InterPro" id="IPR036640">
    <property type="entry name" value="ABC1_TM_sf"/>
</dbReference>
<dbReference type="PROSITE" id="PS50929">
    <property type="entry name" value="ABC_TM1F"/>
    <property type="match status" value="1"/>
</dbReference>
<dbReference type="PANTHER" id="PTHR43394:SF4">
    <property type="entry name" value="TOXIN SECRETION ABC TRANSPORTER ATP-BINDING PROTEIN"/>
    <property type="match status" value="1"/>
</dbReference>
<evidence type="ECO:0000256" key="5">
    <source>
        <dbReference type="SAM" id="Phobius"/>
    </source>
</evidence>
<dbReference type="Gene3D" id="1.20.1560.10">
    <property type="entry name" value="ABC transporter type 1, transmembrane domain"/>
    <property type="match status" value="1"/>
</dbReference>
<dbReference type="SUPFAM" id="SSF90123">
    <property type="entry name" value="ABC transporter transmembrane region"/>
    <property type="match status" value="1"/>
</dbReference>
<name>A0A558BXU0_9BACT</name>
<dbReference type="OrthoDB" id="311344at2"/>
<feature type="transmembrane region" description="Helical" evidence="5">
    <location>
        <begin position="167"/>
        <end position="185"/>
    </location>
</feature>
<reference evidence="7 8" key="1">
    <citation type="submission" date="2019-07" db="EMBL/GenBank/DDBJ databases">
        <title>Hymenobacter sp. straun FUR1 Genome sequencing and assembly.</title>
        <authorList>
            <person name="Chhetri G."/>
        </authorList>
    </citation>
    <scope>NUCLEOTIDE SEQUENCE [LARGE SCALE GENOMIC DNA]</scope>
    <source>
        <strain evidence="7 8">Fur1</strain>
    </source>
</reference>
<dbReference type="GO" id="GO:0005524">
    <property type="term" value="F:ATP binding"/>
    <property type="evidence" value="ECO:0007669"/>
    <property type="project" value="UniProtKB-KW"/>
</dbReference>
<comment type="subcellular location">
    <subcellularLocation>
        <location evidence="1">Cell membrane</location>
        <topology evidence="1">Multi-pass membrane protein</topology>
    </subcellularLocation>
</comment>
<dbReference type="Proteomes" id="UP000317624">
    <property type="component" value="Unassembled WGS sequence"/>
</dbReference>
<evidence type="ECO:0000256" key="3">
    <source>
        <dbReference type="ARBA" id="ARBA00022989"/>
    </source>
</evidence>
<keyword evidence="4 5" id="KW-0472">Membrane</keyword>
<keyword evidence="7" id="KW-0547">Nucleotide-binding</keyword>
<feature type="transmembrane region" description="Helical" evidence="5">
    <location>
        <begin position="283"/>
        <end position="300"/>
    </location>
</feature>
<feature type="transmembrane region" description="Helical" evidence="5">
    <location>
        <begin position="253"/>
        <end position="277"/>
    </location>
</feature>
<evidence type="ECO:0000259" key="6">
    <source>
        <dbReference type="PROSITE" id="PS50929"/>
    </source>
</evidence>
<dbReference type="PANTHER" id="PTHR43394">
    <property type="entry name" value="ATP-DEPENDENT PERMEASE MDL1, MITOCHONDRIAL"/>
    <property type="match status" value="1"/>
</dbReference>
<sequence length="340" mass="37788">MASHATAGLPPPTPWQRLTRMLDTERTTIRYIIFYAVLTGLISLSLPLGTQAVFNLVSTGAVFSSTYILVAVVVGGVLLGGILLVGQITLVEAIEQRIFAKAAIEYAYRLPRIKPEALKGLDAKELVNRFFDILTVQKGLTKLLVDVMFAVLQILMGVIVLSFYHPIFIGFGLFTILSLGFVYMLNYRRALRTSIEESAYKYELVAWLEEVAGRLDEVRNDDAQEHKTLARADELTSEYLHARNEHFRVLKSYYNYGIALRTILTAGLLISGTLFVVSRQMTLGQFVAAEVLIVMISGSIEKLMTSINTIFDVLTAVEKVAAVTDLPMDEHKNSIAFENA</sequence>
<dbReference type="InterPro" id="IPR039421">
    <property type="entry name" value="Type_1_exporter"/>
</dbReference>
<comment type="caution">
    <text evidence="7">The sequence shown here is derived from an EMBL/GenBank/DDBJ whole genome shotgun (WGS) entry which is preliminary data.</text>
</comment>
<feature type="domain" description="ABC transmembrane type-1" evidence="6">
    <location>
        <begin position="32"/>
        <end position="310"/>
    </location>
</feature>
<dbReference type="GO" id="GO:0015421">
    <property type="term" value="F:ABC-type oligopeptide transporter activity"/>
    <property type="evidence" value="ECO:0007669"/>
    <property type="project" value="TreeGrafter"/>
</dbReference>
<keyword evidence="8" id="KW-1185">Reference proteome</keyword>
<dbReference type="RefSeq" id="WP_144846109.1">
    <property type="nucleotide sequence ID" value="NZ_VMRJ01000002.1"/>
</dbReference>
<evidence type="ECO:0000256" key="1">
    <source>
        <dbReference type="ARBA" id="ARBA00004651"/>
    </source>
</evidence>
<dbReference type="InterPro" id="IPR011527">
    <property type="entry name" value="ABC1_TM_dom"/>
</dbReference>
<feature type="transmembrane region" description="Helical" evidence="5">
    <location>
        <begin position="143"/>
        <end position="161"/>
    </location>
</feature>
<feature type="transmembrane region" description="Helical" evidence="5">
    <location>
        <begin position="68"/>
        <end position="91"/>
    </location>
</feature>
<feature type="transmembrane region" description="Helical" evidence="5">
    <location>
        <begin position="29"/>
        <end position="48"/>
    </location>
</feature>
<proteinExistence type="predicted"/>
<accession>A0A558BXU0</accession>
<keyword evidence="2 5" id="KW-0812">Transmembrane</keyword>
<evidence type="ECO:0000256" key="4">
    <source>
        <dbReference type="ARBA" id="ARBA00023136"/>
    </source>
</evidence>
<evidence type="ECO:0000313" key="8">
    <source>
        <dbReference type="Proteomes" id="UP000317624"/>
    </source>
</evidence>
<protein>
    <submittedName>
        <fullName evidence="7">ABC transporter ATP-binding protein</fullName>
    </submittedName>
</protein>
<dbReference type="EMBL" id="VMRJ01000002">
    <property type="protein sequence ID" value="TVT41329.1"/>
    <property type="molecule type" value="Genomic_DNA"/>
</dbReference>
<dbReference type="Pfam" id="PF00664">
    <property type="entry name" value="ABC_membrane"/>
    <property type="match status" value="1"/>
</dbReference>
<evidence type="ECO:0000256" key="2">
    <source>
        <dbReference type="ARBA" id="ARBA00022692"/>
    </source>
</evidence>